<evidence type="ECO:0000256" key="2">
    <source>
        <dbReference type="ARBA" id="ARBA00023125"/>
    </source>
</evidence>
<keyword evidence="3" id="KW-0804">Transcription</keyword>
<evidence type="ECO:0000256" key="4">
    <source>
        <dbReference type="PROSITE-ProRule" id="PRU00335"/>
    </source>
</evidence>
<organism evidence="6 7">
    <name type="scientific">Anaerovirgula multivorans</name>
    <dbReference type="NCBI Taxonomy" id="312168"/>
    <lineage>
        <taxon>Bacteria</taxon>
        <taxon>Bacillati</taxon>
        <taxon>Bacillota</taxon>
        <taxon>Clostridia</taxon>
        <taxon>Peptostreptococcales</taxon>
        <taxon>Natronincolaceae</taxon>
        <taxon>Anaerovirgula</taxon>
    </lineage>
</organism>
<evidence type="ECO:0000256" key="3">
    <source>
        <dbReference type="ARBA" id="ARBA00023163"/>
    </source>
</evidence>
<dbReference type="InterPro" id="IPR009057">
    <property type="entry name" value="Homeodomain-like_sf"/>
</dbReference>
<dbReference type="SUPFAM" id="SSF48498">
    <property type="entry name" value="Tetracyclin repressor-like, C-terminal domain"/>
    <property type="match status" value="1"/>
</dbReference>
<protein>
    <submittedName>
        <fullName evidence="6">Transcriptional regulator, TetR family</fullName>
    </submittedName>
</protein>
<dbReference type="RefSeq" id="WP_089283311.1">
    <property type="nucleotide sequence ID" value="NZ_FZOJ01000011.1"/>
</dbReference>
<dbReference type="Gene3D" id="1.10.357.10">
    <property type="entry name" value="Tetracycline Repressor, domain 2"/>
    <property type="match status" value="1"/>
</dbReference>
<proteinExistence type="predicted"/>
<dbReference type="Pfam" id="PF00440">
    <property type="entry name" value="TetR_N"/>
    <property type="match status" value="1"/>
</dbReference>
<dbReference type="PANTHER" id="PTHR43479">
    <property type="entry name" value="ACREF/ENVCD OPERON REPRESSOR-RELATED"/>
    <property type="match status" value="1"/>
</dbReference>
<dbReference type="FunFam" id="1.10.10.60:FF:000141">
    <property type="entry name" value="TetR family transcriptional regulator"/>
    <property type="match status" value="1"/>
</dbReference>
<sequence>MATQSEIKYKRLMEKAEELFVKLGYKAVSMDEIAEAAGISKMTIYKHFPSKEKLFLEVVLSLMDRVSAMFEEEMKEIPGTLEKINFMMNYNLKDSKNYSFAFYKDAMEIPYVTEKLLEEKYRRGREIFEWIIKEGVEKGEIRKVNTSIMTDMLMMMTEGFAEKYFDKIKTQEDPSTLAEGFYDFLKYGLLGGKGVE</sequence>
<dbReference type="InterPro" id="IPR036271">
    <property type="entry name" value="Tet_transcr_reg_TetR-rel_C_sf"/>
</dbReference>
<dbReference type="GO" id="GO:0045892">
    <property type="term" value="P:negative regulation of DNA-templated transcription"/>
    <property type="evidence" value="ECO:0007669"/>
    <property type="project" value="UniProtKB-ARBA"/>
</dbReference>
<dbReference type="PROSITE" id="PS50977">
    <property type="entry name" value="HTH_TETR_2"/>
    <property type="match status" value="1"/>
</dbReference>
<dbReference type="SUPFAM" id="SSF46689">
    <property type="entry name" value="Homeodomain-like"/>
    <property type="match status" value="1"/>
</dbReference>
<name>A0A239F2E5_9FIRM</name>
<feature type="DNA-binding region" description="H-T-H motif" evidence="4">
    <location>
        <begin position="29"/>
        <end position="48"/>
    </location>
</feature>
<keyword evidence="7" id="KW-1185">Reference proteome</keyword>
<dbReference type="PRINTS" id="PR00455">
    <property type="entry name" value="HTHTETR"/>
</dbReference>
<dbReference type="InterPro" id="IPR050624">
    <property type="entry name" value="HTH-type_Tx_Regulator"/>
</dbReference>
<dbReference type="PANTHER" id="PTHR43479:SF11">
    <property type="entry name" value="ACREF_ENVCD OPERON REPRESSOR-RELATED"/>
    <property type="match status" value="1"/>
</dbReference>
<dbReference type="Gene3D" id="1.10.10.60">
    <property type="entry name" value="Homeodomain-like"/>
    <property type="match status" value="1"/>
</dbReference>
<gene>
    <name evidence="6" type="ORF">SAMN05446037_1011143</name>
</gene>
<feature type="domain" description="HTH tetR-type" evidence="5">
    <location>
        <begin position="6"/>
        <end position="66"/>
    </location>
</feature>
<evidence type="ECO:0000313" key="6">
    <source>
        <dbReference type="EMBL" id="SNS50718.1"/>
    </source>
</evidence>
<evidence type="ECO:0000313" key="7">
    <source>
        <dbReference type="Proteomes" id="UP000198304"/>
    </source>
</evidence>
<reference evidence="7" key="1">
    <citation type="submission" date="2017-06" db="EMBL/GenBank/DDBJ databases">
        <authorList>
            <person name="Varghese N."/>
            <person name="Submissions S."/>
        </authorList>
    </citation>
    <scope>NUCLEOTIDE SEQUENCE [LARGE SCALE GENOMIC DNA]</scope>
    <source>
        <strain evidence="7">SCA</strain>
    </source>
</reference>
<accession>A0A239F2E5</accession>
<dbReference type="AlphaFoldDB" id="A0A239F2E5"/>
<dbReference type="GO" id="GO:0003677">
    <property type="term" value="F:DNA binding"/>
    <property type="evidence" value="ECO:0007669"/>
    <property type="project" value="UniProtKB-UniRule"/>
</dbReference>
<dbReference type="OrthoDB" id="494991at2"/>
<evidence type="ECO:0000256" key="1">
    <source>
        <dbReference type="ARBA" id="ARBA00023015"/>
    </source>
</evidence>
<keyword evidence="2 4" id="KW-0238">DNA-binding</keyword>
<keyword evidence="1" id="KW-0805">Transcription regulation</keyword>
<dbReference type="Proteomes" id="UP000198304">
    <property type="component" value="Unassembled WGS sequence"/>
</dbReference>
<evidence type="ECO:0000259" key="5">
    <source>
        <dbReference type="PROSITE" id="PS50977"/>
    </source>
</evidence>
<dbReference type="InterPro" id="IPR001647">
    <property type="entry name" value="HTH_TetR"/>
</dbReference>
<dbReference type="EMBL" id="FZOJ01000011">
    <property type="protein sequence ID" value="SNS50718.1"/>
    <property type="molecule type" value="Genomic_DNA"/>
</dbReference>